<gene>
    <name evidence="2" type="ORF">FHS87_004301</name>
</gene>
<comment type="similarity">
    <text evidence="1">Belongs to the UPF0065 (bug) family.</text>
</comment>
<dbReference type="EMBL" id="JACIJD010000034">
    <property type="protein sequence ID" value="MBB5696231.1"/>
    <property type="molecule type" value="Genomic_DNA"/>
</dbReference>
<evidence type="ECO:0000256" key="1">
    <source>
        <dbReference type="ARBA" id="ARBA00006987"/>
    </source>
</evidence>
<dbReference type="Gene3D" id="3.40.190.10">
    <property type="entry name" value="Periplasmic binding protein-like II"/>
    <property type="match status" value="1"/>
</dbReference>
<dbReference type="RefSeq" id="WP_184521364.1">
    <property type="nucleotide sequence ID" value="NZ_JACIJD010000034.1"/>
</dbReference>
<dbReference type="PANTHER" id="PTHR42928">
    <property type="entry name" value="TRICARBOXYLATE-BINDING PROTEIN"/>
    <property type="match status" value="1"/>
</dbReference>
<dbReference type="AlphaFoldDB" id="A0A840YIB5"/>
<dbReference type="SUPFAM" id="SSF53850">
    <property type="entry name" value="Periplasmic binding protein-like II"/>
    <property type="match status" value="1"/>
</dbReference>
<dbReference type="CDD" id="cd07012">
    <property type="entry name" value="PBP2_Bug_TTT"/>
    <property type="match status" value="1"/>
</dbReference>
<comment type="caution">
    <text evidence="2">The sequence shown here is derived from an EMBL/GenBank/DDBJ whole genome shotgun (WGS) entry which is preliminary data.</text>
</comment>
<evidence type="ECO:0000313" key="3">
    <source>
        <dbReference type="Proteomes" id="UP000580654"/>
    </source>
</evidence>
<evidence type="ECO:0000313" key="2">
    <source>
        <dbReference type="EMBL" id="MBB5696231.1"/>
    </source>
</evidence>
<accession>A0A840YIB5</accession>
<dbReference type="Pfam" id="PF03401">
    <property type="entry name" value="TctC"/>
    <property type="match status" value="1"/>
</dbReference>
<dbReference type="Proteomes" id="UP000580654">
    <property type="component" value="Unassembled WGS sequence"/>
</dbReference>
<keyword evidence="2" id="KW-0675">Receptor</keyword>
<organism evidence="2 3">
    <name type="scientific">Muricoccus pecuniae</name>
    <dbReference type="NCBI Taxonomy" id="693023"/>
    <lineage>
        <taxon>Bacteria</taxon>
        <taxon>Pseudomonadati</taxon>
        <taxon>Pseudomonadota</taxon>
        <taxon>Alphaproteobacteria</taxon>
        <taxon>Acetobacterales</taxon>
        <taxon>Roseomonadaceae</taxon>
        <taxon>Muricoccus</taxon>
    </lineage>
</organism>
<proteinExistence type="inferred from homology"/>
<dbReference type="InterPro" id="IPR005064">
    <property type="entry name" value="BUG"/>
</dbReference>
<dbReference type="PANTHER" id="PTHR42928:SF5">
    <property type="entry name" value="BLR1237 PROTEIN"/>
    <property type="match status" value="1"/>
</dbReference>
<dbReference type="InterPro" id="IPR042100">
    <property type="entry name" value="Bug_dom1"/>
</dbReference>
<protein>
    <submittedName>
        <fullName evidence="2">Tripartite-type tricarboxylate transporter receptor subunit TctC</fullName>
    </submittedName>
</protein>
<name>A0A840YIB5_9PROT</name>
<keyword evidence="3" id="KW-1185">Reference proteome</keyword>
<dbReference type="Gene3D" id="3.40.190.150">
    <property type="entry name" value="Bordetella uptake gene, domain 1"/>
    <property type="match status" value="1"/>
</dbReference>
<dbReference type="PIRSF" id="PIRSF017082">
    <property type="entry name" value="YflP"/>
    <property type="match status" value="1"/>
</dbReference>
<reference evidence="2 3" key="1">
    <citation type="submission" date="2020-08" db="EMBL/GenBank/DDBJ databases">
        <title>Genomic Encyclopedia of Type Strains, Phase IV (KMG-IV): sequencing the most valuable type-strain genomes for metagenomic binning, comparative biology and taxonomic classification.</title>
        <authorList>
            <person name="Goeker M."/>
        </authorList>
    </citation>
    <scope>NUCLEOTIDE SEQUENCE [LARGE SCALE GENOMIC DNA]</scope>
    <source>
        <strain evidence="2 3">DSM 25622</strain>
    </source>
</reference>
<sequence>MTIVVPSSAGAPSDIIARHLAQSMAAQSRGTFVTDSRPGANGILGVRAVLSAPADGHTLLFTTMSPMVLNRYLVRTLPYDAQADFVPIGLMARSTMWLSVPRASRFQSAQELIDFAKREPSRLNYGYATAVPQLAASMLEQLTGARVTLVSYRAHTAMVTALVTGELDVSITDTASLAPFVESGQARPLASTAPARLPQYPNIPTFRELGVEYDLVAWHGVFVRRGTPPEVVARLTELLAAAARAPELRAYLSANALDDYFVNGPDAAQQVEADVERWGRVTRDAGVVPN</sequence>